<name>A0A060TB15_BLAAD</name>
<sequence>MSLLLDQALVEDVAKYCPAQFLEYHKCLGGGDASKCLEQQDKLAKCVKTDVPSFVKILNECGDKLKAYENCIRDNMSMRSKCFDLLQEVRQCSAKSINAKASLDK</sequence>
<dbReference type="GO" id="GO:0045333">
    <property type="term" value="P:cellular respiration"/>
    <property type="evidence" value="ECO:0007669"/>
    <property type="project" value="TreeGrafter"/>
</dbReference>
<protein>
    <submittedName>
        <fullName evidence="2">ARAD1D24398p</fullName>
    </submittedName>
</protein>
<dbReference type="Gene3D" id="1.10.287.2900">
    <property type="match status" value="2"/>
</dbReference>
<dbReference type="PIRSF" id="PIRSF013232">
    <property type="entry name" value="UCP013232"/>
    <property type="match status" value="1"/>
</dbReference>
<dbReference type="Pfam" id="PF16860">
    <property type="entry name" value="CX9C"/>
    <property type="match status" value="2"/>
</dbReference>
<proteinExistence type="predicted"/>
<dbReference type="AlphaFoldDB" id="A0A060TB15"/>
<dbReference type="PhylomeDB" id="A0A060TB15"/>
<dbReference type="InterPro" id="IPR016611">
    <property type="entry name" value="Mix14"/>
</dbReference>
<dbReference type="PANTHER" id="PTHR47106:SF1">
    <property type="entry name" value="COILED-COIL-HELIX-COILED-COIL-HELIX DOMAIN-CONTAINING PROTEIN 5"/>
    <property type="match status" value="1"/>
</dbReference>
<dbReference type="PANTHER" id="PTHR47106">
    <property type="entry name" value="COILED-COIL-HELIX-COILED-COIL-HELIX DOMAIN-CONTAINING PROTEIN 5"/>
    <property type="match status" value="1"/>
</dbReference>
<dbReference type="GO" id="GO:0005758">
    <property type="term" value="C:mitochondrial intermembrane space"/>
    <property type="evidence" value="ECO:0007669"/>
    <property type="project" value="TreeGrafter"/>
</dbReference>
<feature type="domain" description="IMS import disulfide relay-system CHCH-CHCH-like Cx9C" evidence="1">
    <location>
        <begin position="59"/>
        <end position="96"/>
    </location>
</feature>
<evidence type="ECO:0000313" key="2">
    <source>
        <dbReference type="EMBL" id="CDP37994.1"/>
    </source>
</evidence>
<dbReference type="SUPFAM" id="SSF47072">
    <property type="entry name" value="Cysteine alpha-hairpin motif"/>
    <property type="match status" value="1"/>
</dbReference>
<reference evidence="2" key="2">
    <citation type="submission" date="2014-06" db="EMBL/GenBank/DDBJ databases">
        <title>The complete genome of Blastobotrys (Arxula) adeninivorans LS3 - a yeast of biotechnological interest.</title>
        <authorList>
            <person name="Kunze G."/>
            <person name="Gaillardin C."/>
            <person name="Czernicka M."/>
            <person name="Durrens P."/>
            <person name="Martin T."/>
            <person name="Boer E."/>
            <person name="Gabaldon T."/>
            <person name="Cruz J."/>
            <person name="Talla E."/>
            <person name="Marck C."/>
            <person name="Goffeau A."/>
            <person name="Barbe V."/>
            <person name="Baret P."/>
            <person name="Baronian K."/>
            <person name="Beier S."/>
            <person name="Bleykasten C."/>
            <person name="Bode R."/>
            <person name="Casaregola S."/>
            <person name="Despons L."/>
            <person name="Fairhead C."/>
            <person name="Giersberg M."/>
            <person name="Gierski P."/>
            <person name="Hahnel U."/>
            <person name="Hartmann A."/>
            <person name="Jankowska D."/>
            <person name="Jubin C."/>
            <person name="Jung P."/>
            <person name="Lafontaine I."/>
            <person name="Leh-Louis V."/>
            <person name="Lemaire M."/>
            <person name="Marcet-Houben M."/>
            <person name="Mascher M."/>
            <person name="Morel G."/>
            <person name="Richard G.-F."/>
            <person name="Riechen J."/>
            <person name="Sacerdot C."/>
            <person name="Sarkar A."/>
            <person name="Savel G."/>
            <person name="Schacherer J."/>
            <person name="Sherman D."/>
            <person name="Straub M.-L."/>
            <person name="Stein N."/>
            <person name="Thierry A."/>
            <person name="Trautwein-Schult A."/>
            <person name="Westhof E."/>
            <person name="Worch S."/>
            <person name="Dujon B."/>
            <person name="Souciet J.-L."/>
            <person name="Wincker P."/>
            <person name="Scholz U."/>
            <person name="Neuveglise N."/>
        </authorList>
    </citation>
    <scope>NUCLEOTIDE SEQUENCE</scope>
    <source>
        <strain evidence="2">LS3</strain>
    </source>
</reference>
<accession>A0A060TB15</accession>
<organism evidence="2">
    <name type="scientific">Blastobotrys adeninivorans</name>
    <name type="common">Yeast</name>
    <name type="synonym">Arxula adeninivorans</name>
    <dbReference type="NCBI Taxonomy" id="409370"/>
    <lineage>
        <taxon>Eukaryota</taxon>
        <taxon>Fungi</taxon>
        <taxon>Dikarya</taxon>
        <taxon>Ascomycota</taxon>
        <taxon>Saccharomycotina</taxon>
        <taxon>Dipodascomycetes</taxon>
        <taxon>Dipodascales</taxon>
        <taxon>Trichomonascaceae</taxon>
        <taxon>Blastobotrys</taxon>
    </lineage>
</organism>
<dbReference type="EMBL" id="HG937694">
    <property type="protein sequence ID" value="CDP37994.1"/>
    <property type="molecule type" value="Genomic_DNA"/>
</dbReference>
<dbReference type="InterPro" id="IPR009069">
    <property type="entry name" value="Cys_alpha_HP_mot_SF"/>
</dbReference>
<feature type="domain" description="IMS import disulfide relay-system CHCH-CHCH-like Cx9C" evidence="1">
    <location>
        <begin position="10"/>
        <end position="51"/>
    </location>
</feature>
<gene>
    <name evidence="2" type="ORF">GNLVRS02_ARAD1D24398g</name>
</gene>
<reference evidence="2" key="1">
    <citation type="submission" date="2014-02" db="EMBL/GenBank/DDBJ databases">
        <authorList>
            <person name="Genoscope - CEA"/>
        </authorList>
    </citation>
    <scope>NUCLEOTIDE SEQUENCE</scope>
    <source>
        <strain evidence="2">LS3</strain>
    </source>
</reference>
<dbReference type="PROSITE" id="PS51808">
    <property type="entry name" value="CHCH"/>
    <property type="match status" value="1"/>
</dbReference>
<dbReference type="InterPro" id="IPR031731">
    <property type="entry name" value="CX9C"/>
</dbReference>
<evidence type="ECO:0000259" key="1">
    <source>
        <dbReference type="Pfam" id="PF16860"/>
    </source>
</evidence>
<dbReference type="InterPro" id="IPR052848">
    <property type="entry name" value="CHCH_domain-containing_protein"/>
</dbReference>